<feature type="region of interest" description="Disordered" evidence="1">
    <location>
        <begin position="1"/>
        <end position="22"/>
    </location>
</feature>
<dbReference type="AlphaFoldDB" id="A0A8J2LZA2"/>
<evidence type="ECO:0000313" key="2">
    <source>
        <dbReference type="EMBL" id="CAG9531787.1"/>
    </source>
</evidence>
<organism evidence="2 3">
    <name type="scientific">Cercopithifilaria johnstoni</name>
    <dbReference type="NCBI Taxonomy" id="2874296"/>
    <lineage>
        <taxon>Eukaryota</taxon>
        <taxon>Metazoa</taxon>
        <taxon>Ecdysozoa</taxon>
        <taxon>Nematoda</taxon>
        <taxon>Chromadorea</taxon>
        <taxon>Rhabditida</taxon>
        <taxon>Spirurina</taxon>
        <taxon>Spiruromorpha</taxon>
        <taxon>Filarioidea</taxon>
        <taxon>Onchocercidae</taxon>
        <taxon>Cercopithifilaria</taxon>
    </lineage>
</organism>
<name>A0A8J2LZA2_9BILA</name>
<sequence length="22" mass="2281">MGQQQSGFGGKREDRGGGDADK</sequence>
<dbReference type="EMBL" id="CAKAEH010000750">
    <property type="protein sequence ID" value="CAG9531787.1"/>
    <property type="molecule type" value="Genomic_DNA"/>
</dbReference>
<gene>
    <name evidence="2" type="ORF">CJOHNSTONI_LOCUS2162</name>
</gene>
<evidence type="ECO:0000313" key="3">
    <source>
        <dbReference type="Proteomes" id="UP000746747"/>
    </source>
</evidence>
<proteinExistence type="predicted"/>
<evidence type="ECO:0000256" key="1">
    <source>
        <dbReference type="SAM" id="MobiDB-lite"/>
    </source>
</evidence>
<feature type="compositionally biased region" description="Basic and acidic residues" evidence="1">
    <location>
        <begin position="10"/>
        <end position="22"/>
    </location>
</feature>
<comment type="caution">
    <text evidence="2">The sequence shown here is derived from an EMBL/GenBank/DDBJ whole genome shotgun (WGS) entry which is preliminary data.</text>
</comment>
<accession>A0A8J2LZA2</accession>
<keyword evidence="3" id="KW-1185">Reference proteome</keyword>
<dbReference type="Proteomes" id="UP000746747">
    <property type="component" value="Unassembled WGS sequence"/>
</dbReference>
<feature type="non-terminal residue" evidence="2">
    <location>
        <position position="22"/>
    </location>
</feature>
<protein>
    <submittedName>
        <fullName evidence="2">Uncharacterized protein</fullName>
    </submittedName>
</protein>
<reference evidence="2" key="1">
    <citation type="submission" date="2021-09" db="EMBL/GenBank/DDBJ databases">
        <authorList>
            <consortium name="Pathogen Informatics"/>
        </authorList>
    </citation>
    <scope>NUCLEOTIDE SEQUENCE</scope>
</reference>